<accession>A0AAV0VEF3</accession>
<keyword evidence="3" id="KW-1185">Reference proteome</keyword>
<evidence type="ECO:0000313" key="3">
    <source>
        <dbReference type="Proteomes" id="UP001162029"/>
    </source>
</evidence>
<feature type="compositionally biased region" description="Polar residues" evidence="1">
    <location>
        <begin position="95"/>
        <end position="104"/>
    </location>
</feature>
<evidence type="ECO:0000256" key="1">
    <source>
        <dbReference type="SAM" id="MobiDB-lite"/>
    </source>
</evidence>
<dbReference type="EMBL" id="CANTFM010002337">
    <property type="protein sequence ID" value="CAI5745956.1"/>
    <property type="molecule type" value="Genomic_DNA"/>
</dbReference>
<sequence>MGSSSNPPLQPMRGVPSVDIVPPSGQGMPARGYPPPAGSLSQGPPNAQDRLTQQFNNMGINGPTAPDAAQGGSKGGAMAPLPVRTNPPPHEPTTAADNAPNNHEPTTAARDDPATTT</sequence>
<gene>
    <name evidence="2" type="ORF">PDE001_LOCUS10985</name>
</gene>
<dbReference type="Proteomes" id="UP001162029">
    <property type="component" value="Unassembled WGS sequence"/>
</dbReference>
<organism evidence="2 3">
    <name type="scientific">Peronospora destructor</name>
    <dbReference type="NCBI Taxonomy" id="86335"/>
    <lineage>
        <taxon>Eukaryota</taxon>
        <taxon>Sar</taxon>
        <taxon>Stramenopiles</taxon>
        <taxon>Oomycota</taxon>
        <taxon>Peronosporomycetes</taxon>
        <taxon>Peronosporales</taxon>
        <taxon>Peronosporaceae</taxon>
        <taxon>Peronospora</taxon>
    </lineage>
</organism>
<protein>
    <submittedName>
        <fullName evidence="2">Uncharacterized protein</fullName>
    </submittedName>
</protein>
<reference evidence="2" key="1">
    <citation type="submission" date="2022-12" db="EMBL/GenBank/DDBJ databases">
        <authorList>
            <person name="Webb A."/>
        </authorList>
    </citation>
    <scope>NUCLEOTIDE SEQUENCE</scope>
    <source>
        <strain evidence="2">Pd1</strain>
    </source>
</reference>
<name>A0AAV0VEF3_9STRA</name>
<evidence type="ECO:0000313" key="2">
    <source>
        <dbReference type="EMBL" id="CAI5745956.1"/>
    </source>
</evidence>
<comment type="caution">
    <text evidence="2">The sequence shown here is derived from an EMBL/GenBank/DDBJ whole genome shotgun (WGS) entry which is preliminary data.</text>
</comment>
<feature type="region of interest" description="Disordered" evidence="1">
    <location>
        <begin position="1"/>
        <end position="117"/>
    </location>
</feature>
<feature type="compositionally biased region" description="Polar residues" evidence="1">
    <location>
        <begin position="39"/>
        <end position="59"/>
    </location>
</feature>
<dbReference type="AlphaFoldDB" id="A0AAV0VEF3"/>
<proteinExistence type="predicted"/>